<dbReference type="InterPro" id="IPR036388">
    <property type="entry name" value="WH-like_DNA-bd_sf"/>
</dbReference>
<comment type="similarity">
    <text evidence="1">Belongs to the LysR transcriptional regulatory family.</text>
</comment>
<protein>
    <submittedName>
        <fullName evidence="6">LysR family transcriptional regulator</fullName>
    </submittedName>
</protein>
<feature type="domain" description="HTH lysR-type" evidence="5">
    <location>
        <begin position="12"/>
        <end position="64"/>
    </location>
</feature>
<evidence type="ECO:0000313" key="7">
    <source>
        <dbReference type="Proteomes" id="UP001548832"/>
    </source>
</evidence>
<dbReference type="InterPro" id="IPR000847">
    <property type="entry name" value="LysR_HTH_N"/>
</dbReference>
<reference evidence="6 7" key="1">
    <citation type="submission" date="2024-06" db="EMBL/GenBank/DDBJ databases">
        <authorList>
            <person name="Kim D.-U."/>
        </authorList>
    </citation>
    <scope>NUCLEOTIDE SEQUENCE [LARGE SCALE GENOMIC DNA]</scope>
    <source>
        <strain evidence="6 7">KACC15460</strain>
    </source>
</reference>
<keyword evidence="4" id="KW-0804">Transcription</keyword>
<dbReference type="InterPro" id="IPR036390">
    <property type="entry name" value="WH_DNA-bd_sf"/>
</dbReference>
<dbReference type="EMBL" id="JBEWSZ010000006">
    <property type="protein sequence ID" value="MET2832019.1"/>
    <property type="molecule type" value="Genomic_DNA"/>
</dbReference>
<dbReference type="SUPFAM" id="SSF53850">
    <property type="entry name" value="Periplasmic binding protein-like II"/>
    <property type="match status" value="1"/>
</dbReference>
<dbReference type="PROSITE" id="PS50931">
    <property type="entry name" value="HTH_LYSR"/>
    <property type="match status" value="1"/>
</dbReference>
<dbReference type="RefSeq" id="WP_354464241.1">
    <property type="nucleotide sequence ID" value="NZ_JBEWSZ010000006.1"/>
</dbReference>
<evidence type="ECO:0000256" key="4">
    <source>
        <dbReference type="ARBA" id="ARBA00023163"/>
    </source>
</evidence>
<dbReference type="InterPro" id="IPR058163">
    <property type="entry name" value="LysR-type_TF_proteobact-type"/>
</dbReference>
<evidence type="ECO:0000256" key="3">
    <source>
        <dbReference type="ARBA" id="ARBA00023125"/>
    </source>
</evidence>
<evidence type="ECO:0000256" key="1">
    <source>
        <dbReference type="ARBA" id="ARBA00009437"/>
    </source>
</evidence>
<keyword evidence="7" id="KW-1185">Reference proteome</keyword>
<keyword evidence="2" id="KW-0805">Transcription regulation</keyword>
<dbReference type="PANTHER" id="PTHR30537:SF71">
    <property type="entry name" value="TRANSCRIPTIONAL REGULATORY PROTEIN"/>
    <property type="match status" value="1"/>
</dbReference>
<dbReference type="Pfam" id="PF03466">
    <property type="entry name" value="LysR_substrate"/>
    <property type="match status" value="1"/>
</dbReference>
<evidence type="ECO:0000313" key="6">
    <source>
        <dbReference type="EMBL" id="MET2832019.1"/>
    </source>
</evidence>
<accession>A0ABV2DPX9</accession>
<evidence type="ECO:0000259" key="5">
    <source>
        <dbReference type="PROSITE" id="PS50931"/>
    </source>
</evidence>
<proteinExistence type="inferred from homology"/>
<evidence type="ECO:0000256" key="2">
    <source>
        <dbReference type="ARBA" id="ARBA00023015"/>
    </source>
</evidence>
<dbReference type="Gene3D" id="3.40.190.290">
    <property type="match status" value="1"/>
</dbReference>
<sequence length="302" mass="32492">MARPDINRSGEIEVFVRVVEAGSFSAAARALRMTPSAVSKLIARLEARLGARLVSRSTRKLQLTPEGTAFYDNGVRILADMAAAEREAAAGAAPRGRLRVNSYVPFGVHRLIPLLPDFLERYPEISVDLVLTDSVIDLMAERADVAIRAGPLGESRLVARKLGQGPVVVVAAPSYLEKHGTPQTPADLDSHNRMGFGFVRHLDGWPFLGAAGNAVIVPINGNTLVSDGEAMRLMTLAGAGISRLARWHVADDIAAGRLVPLLDAFNPGDEEATHAVYVGQGRHLPARVRAFLDFLVETVRLT</sequence>
<organism evidence="6 7">
    <name type="scientific">Mesorhizobium shangrilense</name>
    <dbReference type="NCBI Taxonomy" id="460060"/>
    <lineage>
        <taxon>Bacteria</taxon>
        <taxon>Pseudomonadati</taxon>
        <taxon>Pseudomonadota</taxon>
        <taxon>Alphaproteobacteria</taxon>
        <taxon>Hyphomicrobiales</taxon>
        <taxon>Phyllobacteriaceae</taxon>
        <taxon>Mesorhizobium</taxon>
    </lineage>
</organism>
<dbReference type="Gene3D" id="1.10.10.10">
    <property type="entry name" value="Winged helix-like DNA-binding domain superfamily/Winged helix DNA-binding domain"/>
    <property type="match status" value="1"/>
</dbReference>
<dbReference type="PANTHER" id="PTHR30537">
    <property type="entry name" value="HTH-TYPE TRANSCRIPTIONAL REGULATOR"/>
    <property type="match status" value="1"/>
</dbReference>
<gene>
    <name evidence="6" type="ORF">ABVQ20_34235</name>
</gene>
<name>A0ABV2DPX9_9HYPH</name>
<dbReference type="SUPFAM" id="SSF46785">
    <property type="entry name" value="Winged helix' DNA-binding domain"/>
    <property type="match status" value="1"/>
</dbReference>
<dbReference type="Proteomes" id="UP001548832">
    <property type="component" value="Unassembled WGS sequence"/>
</dbReference>
<dbReference type="InterPro" id="IPR005119">
    <property type="entry name" value="LysR_subst-bd"/>
</dbReference>
<dbReference type="Pfam" id="PF00126">
    <property type="entry name" value="HTH_1"/>
    <property type="match status" value="1"/>
</dbReference>
<comment type="caution">
    <text evidence="6">The sequence shown here is derived from an EMBL/GenBank/DDBJ whole genome shotgun (WGS) entry which is preliminary data.</text>
</comment>
<keyword evidence="3" id="KW-0238">DNA-binding</keyword>